<evidence type="ECO:0000313" key="2">
    <source>
        <dbReference type="EMBL" id="KAJ1179888.1"/>
    </source>
</evidence>
<gene>
    <name evidence="2" type="ORF">NDU88_005119</name>
</gene>
<feature type="compositionally biased region" description="Pro residues" evidence="1">
    <location>
        <begin position="33"/>
        <end position="47"/>
    </location>
</feature>
<sequence length="113" mass="12050">MRVYVSFTTHAQELSRVSLSAALSPVGSAPARAPGPGPQNTAPPPGLLPGTLAVTVLLETLRVIALPGPRRPRAARRAQKRRVIPDKRVANSDFDLHDAGCEDRGLRAGEVRQ</sequence>
<feature type="region of interest" description="Disordered" evidence="1">
    <location>
        <begin position="23"/>
        <end position="47"/>
    </location>
</feature>
<keyword evidence="3" id="KW-1185">Reference proteome</keyword>
<evidence type="ECO:0000256" key="1">
    <source>
        <dbReference type="SAM" id="MobiDB-lite"/>
    </source>
</evidence>
<comment type="caution">
    <text evidence="2">The sequence shown here is derived from an EMBL/GenBank/DDBJ whole genome shotgun (WGS) entry which is preliminary data.</text>
</comment>
<organism evidence="2 3">
    <name type="scientific">Pleurodeles waltl</name>
    <name type="common">Iberian ribbed newt</name>
    <dbReference type="NCBI Taxonomy" id="8319"/>
    <lineage>
        <taxon>Eukaryota</taxon>
        <taxon>Metazoa</taxon>
        <taxon>Chordata</taxon>
        <taxon>Craniata</taxon>
        <taxon>Vertebrata</taxon>
        <taxon>Euteleostomi</taxon>
        <taxon>Amphibia</taxon>
        <taxon>Batrachia</taxon>
        <taxon>Caudata</taxon>
        <taxon>Salamandroidea</taxon>
        <taxon>Salamandridae</taxon>
        <taxon>Pleurodelinae</taxon>
        <taxon>Pleurodeles</taxon>
    </lineage>
</organism>
<proteinExistence type="predicted"/>
<reference evidence="2" key="1">
    <citation type="journal article" date="2022" name="bioRxiv">
        <title>Sequencing and chromosome-scale assembly of the giantPleurodeles waltlgenome.</title>
        <authorList>
            <person name="Brown T."/>
            <person name="Elewa A."/>
            <person name="Iarovenko S."/>
            <person name="Subramanian E."/>
            <person name="Araus A.J."/>
            <person name="Petzold A."/>
            <person name="Susuki M."/>
            <person name="Suzuki K.-i.T."/>
            <person name="Hayashi T."/>
            <person name="Toyoda A."/>
            <person name="Oliveira C."/>
            <person name="Osipova E."/>
            <person name="Leigh N.D."/>
            <person name="Simon A."/>
            <person name="Yun M.H."/>
        </authorList>
    </citation>
    <scope>NUCLEOTIDE SEQUENCE</scope>
    <source>
        <strain evidence="2">20211129_DDA</strain>
        <tissue evidence="2">Liver</tissue>
    </source>
</reference>
<accession>A0AAV7TW82</accession>
<protein>
    <submittedName>
        <fullName evidence="2">Uncharacterized protein</fullName>
    </submittedName>
</protein>
<dbReference type="AlphaFoldDB" id="A0AAV7TW82"/>
<evidence type="ECO:0000313" key="3">
    <source>
        <dbReference type="Proteomes" id="UP001066276"/>
    </source>
</evidence>
<dbReference type="EMBL" id="JANPWB010000006">
    <property type="protein sequence ID" value="KAJ1179888.1"/>
    <property type="molecule type" value="Genomic_DNA"/>
</dbReference>
<name>A0AAV7TW82_PLEWA</name>
<dbReference type="Proteomes" id="UP001066276">
    <property type="component" value="Chromosome 3_2"/>
</dbReference>